<evidence type="ECO:0000313" key="2">
    <source>
        <dbReference type="Proteomes" id="UP000297540"/>
    </source>
</evidence>
<sequence>MTPKTKLRFATPYSKIVKAIIALFFLINSIPFVHAQSAGNTSKPGVFYAVTRPGSKDTSYLFGTYHLIKSSYMKNLPNVQKALQKSHGVITEIVLDSSKIQLAQTMGMLKGKTLTGMLNKSLTDSLETELKQSLGIGLAQLDQFKPANITLTLSMVYLIKNNKAMLDKYTGQPLDIYFTDFGKSNHKTLTPLETIEGQMDMLFNHTSEDQQIKELQYFLKNKSEMIAIGDQMMAGWLNNDLAQLNTLYQKSLTLSGEADYLLKDRNLKWMDSLPALLRKDRQFIGVGALHLAGEYGLVALLRAKGFTLTPLKL</sequence>
<dbReference type="RefSeq" id="WP_133229075.1">
    <property type="nucleotide sequence ID" value="NZ_SOZE01000008.1"/>
</dbReference>
<dbReference type="EMBL" id="SOZE01000008">
    <property type="protein sequence ID" value="TFF38014.1"/>
    <property type="molecule type" value="Genomic_DNA"/>
</dbReference>
<name>A0A4Y8SHU8_9SPHI</name>
<comment type="caution">
    <text evidence="1">The sequence shown here is derived from an EMBL/GenBank/DDBJ whole genome shotgun (WGS) entry which is preliminary data.</text>
</comment>
<dbReference type="CDD" id="cd14789">
    <property type="entry name" value="Tiki"/>
    <property type="match status" value="1"/>
</dbReference>
<accession>A0A4Y8SHU8</accession>
<dbReference type="Pfam" id="PF01963">
    <property type="entry name" value="TraB_PrgY_gumN"/>
    <property type="match status" value="1"/>
</dbReference>
<dbReference type="OrthoDB" id="9798714at2"/>
<dbReference type="InterPro" id="IPR002816">
    <property type="entry name" value="TraB/PrgY/GumN_fam"/>
</dbReference>
<proteinExistence type="predicted"/>
<dbReference type="AlphaFoldDB" id="A0A4Y8SHU8"/>
<protein>
    <submittedName>
        <fullName evidence="1">TraB/GumN family protein</fullName>
    </submittedName>
</protein>
<reference evidence="1 2" key="1">
    <citation type="journal article" date="2017" name="Int. J. Syst. Evol. Microbiol.">
        <title>Mucilaginibacterpsychrotolerans sp. nov., isolated from peatlands.</title>
        <authorList>
            <person name="Deng Y."/>
            <person name="Shen L."/>
            <person name="Xu B."/>
            <person name="Liu Y."/>
            <person name="Gu Z."/>
            <person name="Liu H."/>
            <person name="Zhou Y."/>
        </authorList>
    </citation>
    <scope>NUCLEOTIDE SEQUENCE [LARGE SCALE GENOMIC DNA]</scope>
    <source>
        <strain evidence="1 2">NH7-4</strain>
    </source>
</reference>
<dbReference type="Proteomes" id="UP000297540">
    <property type="component" value="Unassembled WGS sequence"/>
</dbReference>
<dbReference type="InterPro" id="IPR047111">
    <property type="entry name" value="YbaP-like"/>
</dbReference>
<gene>
    <name evidence="1" type="ORF">E2R66_10545</name>
</gene>
<keyword evidence="2" id="KW-1185">Reference proteome</keyword>
<dbReference type="PANTHER" id="PTHR40590:SF1">
    <property type="entry name" value="CYTOPLASMIC PROTEIN"/>
    <property type="match status" value="1"/>
</dbReference>
<dbReference type="PANTHER" id="PTHR40590">
    <property type="entry name" value="CYTOPLASMIC PROTEIN-RELATED"/>
    <property type="match status" value="1"/>
</dbReference>
<evidence type="ECO:0000313" key="1">
    <source>
        <dbReference type="EMBL" id="TFF38014.1"/>
    </source>
</evidence>
<organism evidence="1 2">
    <name type="scientific">Mucilaginibacter psychrotolerans</name>
    <dbReference type="NCBI Taxonomy" id="1524096"/>
    <lineage>
        <taxon>Bacteria</taxon>
        <taxon>Pseudomonadati</taxon>
        <taxon>Bacteroidota</taxon>
        <taxon>Sphingobacteriia</taxon>
        <taxon>Sphingobacteriales</taxon>
        <taxon>Sphingobacteriaceae</taxon>
        <taxon>Mucilaginibacter</taxon>
    </lineage>
</organism>